<evidence type="ECO:0000313" key="2">
    <source>
        <dbReference type="EMBL" id="TMW80432.1"/>
    </source>
</evidence>
<dbReference type="AlphaFoldDB" id="A0A6N2ADM0"/>
<proteinExistence type="predicted"/>
<keyword evidence="1" id="KW-1133">Transmembrane helix</keyword>
<keyword evidence="1" id="KW-0472">Membrane</keyword>
<comment type="caution">
    <text evidence="2">The sequence shown here is derived from an EMBL/GenBank/DDBJ whole genome shotgun (WGS) entry which is preliminary data.</text>
</comment>
<feature type="non-terminal residue" evidence="2">
    <location>
        <position position="100"/>
    </location>
</feature>
<keyword evidence="1" id="KW-0812">Transmembrane</keyword>
<sequence length="100" mass="11296">MGEAAILEDVVVKVMVVTKSTGVAGKLELLQHNMVGATGRQVIGPIVMLSPGGLKQRHLMMLSHVIFWFVIAWLLYYFILDPHFHMYLPHLLLVLIYIVI</sequence>
<evidence type="ECO:0000256" key="1">
    <source>
        <dbReference type="SAM" id="Phobius"/>
    </source>
</evidence>
<name>A0A6N2ADM0_SOLCI</name>
<dbReference type="EMBL" id="RXGB01058191">
    <property type="protein sequence ID" value="TMW80432.1"/>
    <property type="molecule type" value="Genomic_DNA"/>
</dbReference>
<accession>A0A6N2ADM0</accession>
<feature type="transmembrane region" description="Helical" evidence="1">
    <location>
        <begin position="59"/>
        <end position="78"/>
    </location>
</feature>
<reference evidence="2" key="1">
    <citation type="submission" date="2019-05" db="EMBL/GenBank/DDBJ databases">
        <title>The de novo reference genome and transcriptome assemblies of the wild tomato species Solanum chilense.</title>
        <authorList>
            <person name="Stam R."/>
            <person name="Nosenko T."/>
            <person name="Hoerger A.C."/>
            <person name="Stephan W."/>
            <person name="Seidel M.A."/>
            <person name="Kuhn J.M.M."/>
            <person name="Haberer G."/>
            <person name="Tellier A."/>
        </authorList>
    </citation>
    <scope>NUCLEOTIDE SEQUENCE</scope>
    <source>
        <tissue evidence="2">Mature leaves</tissue>
    </source>
</reference>
<organism evidence="2">
    <name type="scientific">Solanum chilense</name>
    <name type="common">Tomato</name>
    <name type="synonym">Lycopersicon chilense</name>
    <dbReference type="NCBI Taxonomy" id="4083"/>
    <lineage>
        <taxon>Eukaryota</taxon>
        <taxon>Viridiplantae</taxon>
        <taxon>Streptophyta</taxon>
        <taxon>Embryophyta</taxon>
        <taxon>Tracheophyta</taxon>
        <taxon>Spermatophyta</taxon>
        <taxon>Magnoliopsida</taxon>
        <taxon>eudicotyledons</taxon>
        <taxon>Gunneridae</taxon>
        <taxon>Pentapetalae</taxon>
        <taxon>asterids</taxon>
        <taxon>lamiids</taxon>
        <taxon>Solanales</taxon>
        <taxon>Solanaceae</taxon>
        <taxon>Solanoideae</taxon>
        <taxon>Solaneae</taxon>
        <taxon>Solanum</taxon>
        <taxon>Solanum subgen. Lycopersicon</taxon>
    </lineage>
</organism>
<gene>
    <name evidence="2" type="ORF">EJD97_020204</name>
</gene>
<protein>
    <submittedName>
        <fullName evidence="2">Uncharacterized protein</fullName>
    </submittedName>
</protein>